<keyword evidence="6 10" id="KW-0328">Glycosyltransferase</keyword>
<name>A0A845SKR5_9GAMM</name>
<dbReference type="EC" id="2.4.2.21" evidence="3 10"/>
<protein>
    <recommendedName>
        <fullName evidence="4 10">Nicotinate-nucleotide--dimethylbenzimidazole phosphoribosyltransferase</fullName>
        <shortName evidence="10">NN:DBI PRT</shortName>
        <ecNumber evidence="3 10">2.4.2.21</ecNumber>
    </recommendedName>
    <alternativeName>
        <fullName evidence="8 10">N(1)-alpha-phosphoribosyltransferase</fullName>
    </alternativeName>
</protein>
<dbReference type="PANTHER" id="PTHR43463">
    <property type="entry name" value="NICOTINATE-NUCLEOTIDE--DIMETHYLBENZIMIDAZOLE PHOSPHORIBOSYLTRANSFERASE"/>
    <property type="match status" value="1"/>
</dbReference>
<dbReference type="NCBIfam" id="TIGR03160">
    <property type="entry name" value="cobT_DBIPRT"/>
    <property type="match status" value="1"/>
</dbReference>
<evidence type="ECO:0000256" key="1">
    <source>
        <dbReference type="ARBA" id="ARBA00005049"/>
    </source>
</evidence>
<reference evidence="11 12" key="2">
    <citation type="submission" date="2020-02" db="EMBL/GenBank/DDBJ databases">
        <title>The new genus of Enterobacteriales.</title>
        <authorList>
            <person name="Kim I.S."/>
        </authorList>
    </citation>
    <scope>NUCLEOTIDE SEQUENCE [LARGE SCALE GENOMIC DNA]</scope>
    <source>
        <strain evidence="11 12">SAP-6</strain>
    </source>
</reference>
<dbReference type="InterPro" id="IPR003200">
    <property type="entry name" value="Nict_dMeBzImd_PRibTrfase"/>
</dbReference>
<evidence type="ECO:0000256" key="6">
    <source>
        <dbReference type="ARBA" id="ARBA00022676"/>
    </source>
</evidence>
<dbReference type="SUPFAM" id="SSF52733">
    <property type="entry name" value="Nicotinate mononucleotide:5,6-dimethylbenzimidazole phosphoribosyltransferase (CobT)"/>
    <property type="match status" value="1"/>
</dbReference>
<comment type="catalytic activity">
    <reaction evidence="9 10">
        <text>5,6-dimethylbenzimidazole + nicotinate beta-D-ribonucleotide = alpha-ribazole 5'-phosphate + nicotinate + H(+)</text>
        <dbReference type="Rhea" id="RHEA:11196"/>
        <dbReference type="ChEBI" id="CHEBI:15378"/>
        <dbReference type="ChEBI" id="CHEBI:15890"/>
        <dbReference type="ChEBI" id="CHEBI:32544"/>
        <dbReference type="ChEBI" id="CHEBI:57502"/>
        <dbReference type="ChEBI" id="CHEBI:57918"/>
        <dbReference type="EC" id="2.4.2.21"/>
    </reaction>
</comment>
<dbReference type="Pfam" id="PF02277">
    <property type="entry name" value="DBI_PRT"/>
    <property type="match status" value="1"/>
</dbReference>
<comment type="similarity">
    <text evidence="2 10">Belongs to the CobT family.</text>
</comment>
<keyword evidence="7 10" id="KW-0808">Transferase</keyword>
<accession>A0A845SKR5</accession>
<dbReference type="Gene3D" id="1.10.1610.10">
    <property type="match status" value="2"/>
</dbReference>
<dbReference type="GO" id="GO:0009236">
    <property type="term" value="P:cobalamin biosynthetic process"/>
    <property type="evidence" value="ECO:0007669"/>
    <property type="project" value="UniProtKB-UniRule"/>
</dbReference>
<reference evidence="11 12" key="1">
    <citation type="submission" date="2019-12" db="EMBL/GenBank/DDBJ databases">
        <authorList>
            <person name="Lee S.D."/>
        </authorList>
    </citation>
    <scope>NUCLEOTIDE SEQUENCE [LARGE SCALE GENOMIC DNA]</scope>
    <source>
        <strain evidence="11 12">SAP-6</strain>
    </source>
</reference>
<proteinExistence type="inferred from homology"/>
<dbReference type="FunFam" id="3.40.50.10210:FF:000001">
    <property type="entry name" value="Nicotinate-nucleotide--dimethylbenzimidazole phosphoribosyltransferase"/>
    <property type="match status" value="1"/>
</dbReference>
<keyword evidence="12" id="KW-1185">Reference proteome</keyword>
<comment type="caution">
    <text evidence="11">The sequence shown here is derived from an EMBL/GenBank/DDBJ whole genome shotgun (WGS) entry which is preliminary data.</text>
</comment>
<evidence type="ECO:0000256" key="8">
    <source>
        <dbReference type="ARBA" id="ARBA00030686"/>
    </source>
</evidence>
<comment type="function">
    <text evidence="10">Catalyzes the synthesis of alpha-ribazole-5'-phosphate from nicotinate mononucleotide (NAMN) and 5,6-dimethylbenzimidazole (DMB).</text>
</comment>
<dbReference type="AlphaFoldDB" id="A0A845SKR5"/>
<dbReference type="InterPro" id="IPR017846">
    <property type="entry name" value="Nict_dMeBzImd_PRibTrfase_bact"/>
</dbReference>
<evidence type="ECO:0000256" key="7">
    <source>
        <dbReference type="ARBA" id="ARBA00022679"/>
    </source>
</evidence>
<dbReference type="InterPro" id="IPR036087">
    <property type="entry name" value="Nict_dMeBzImd_PRibTrfase_sf"/>
</dbReference>
<dbReference type="CDD" id="cd02439">
    <property type="entry name" value="DMB-PRT_CobT"/>
    <property type="match status" value="1"/>
</dbReference>
<comment type="pathway">
    <text evidence="1 10">Nucleoside biosynthesis; alpha-ribazole biosynthesis; alpha-ribazole from 5,6-dimethylbenzimidazole: step 1/2.</text>
</comment>
<evidence type="ECO:0000256" key="10">
    <source>
        <dbReference type="HAMAP-Rule" id="MF_00230"/>
    </source>
</evidence>
<dbReference type="GO" id="GO:0008939">
    <property type="term" value="F:nicotinate-nucleotide-dimethylbenzimidazole phosphoribosyltransferase activity"/>
    <property type="evidence" value="ECO:0007669"/>
    <property type="project" value="UniProtKB-UniRule"/>
</dbReference>
<evidence type="ECO:0000256" key="5">
    <source>
        <dbReference type="ARBA" id="ARBA00022573"/>
    </source>
</evidence>
<evidence type="ECO:0000256" key="4">
    <source>
        <dbReference type="ARBA" id="ARBA00015486"/>
    </source>
</evidence>
<dbReference type="InterPro" id="IPR023195">
    <property type="entry name" value="Nict_dMeBzImd_PRibTrfase_N"/>
</dbReference>
<keyword evidence="5 10" id="KW-0169">Cobalamin biosynthesis</keyword>
<feature type="active site" description="Proton acceptor" evidence="10">
    <location>
        <position position="317"/>
    </location>
</feature>
<dbReference type="RefSeq" id="WP_162365878.1">
    <property type="nucleotide sequence ID" value="NZ_WUBS01000006.1"/>
</dbReference>
<dbReference type="Proteomes" id="UP000461443">
    <property type="component" value="Unassembled WGS sequence"/>
</dbReference>
<organism evidence="11 12">
    <name type="scientific">Acerihabitans arboris</name>
    <dbReference type="NCBI Taxonomy" id="2691583"/>
    <lineage>
        <taxon>Bacteria</taxon>
        <taxon>Pseudomonadati</taxon>
        <taxon>Pseudomonadota</taxon>
        <taxon>Gammaproteobacteria</taxon>
        <taxon>Enterobacterales</taxon>
        <taxon>Pectobacteriaceae</taxon>
        <taxon>Acerihabitans</taxon>
    </lineage>
</organism>
<dbReference type="HAMAP" id="MF_00230">
    <property type="entry name" value="CobT"/>
    <property type="match status" value="1"/>
</dbReference>
<evidence type="ECO:0000313" key="12">
    <source>
        <dbReference type="Proteomes" id="UP000461443"/>
    </source>
</evidence>
<evidence type="ECO:0000256" key="9">
    <source>
        <dbReference type="ARBA" id="ARBA00047340"/>
    </source>
</evidence>
<dbReference type="UniPathway" id="UPA00061">
    <property type="reaction ID" value="UER00516"/>
</dbReference>
<evidence type="ECO:0000256" key="3">
    <source>
        <dbReference type="ARBA" id="ARBA00011991"/>
    </source>
</evidence>
<dbReference type="NCBIfam" id="NF000996">
    <property type="entry name" value="PRK00105.1"/>
    <property type="match status" value="1"/>
</dbReference>
<evidence type="ECO:0000256" key="2">
    <source>
        <dbReference type="ARBA" id="ARBA00007110"/>
    </source>
</evidence>
<sequence length="351" mass="35836">MKTLQQVIDAIRPLDEQAMARAEQRLDGLLKPPGSLGRLETLAVQLAGIMGDRPLAFAGKQMMVMVADHGVYEEGVAVSPRIVTAIQAANMVKGTTGVCVLAANAGAGVTVVDMGIDCEQPLPGLLDRRMGRGCGNIAAGPAMTTGQARVVLETGAALVAEAVARGTTLFGVGELGMANTTPAAALVSVLTGMPAADVVGRGANLPLSMLAHKIEVVERAIAVNQPDARDGVDVLAKVGGYDLGGMAGVMLGAAAEGVPVILDGFLSYAAALVACRVAPQARPYLIPSHLSAEKGAKIALAHLDLRPYFDLEMRLGEGSGAALAMNLVDAACAVYNDMGTLAASDIVLPSH</sequence>
<evidence type="ECO:0000313" key="11">
    <source>
        <dbReference type="EMBL" id="NDL63168.1"/>
    </source>
</evidence>
<dbReference type="PANTHER" id="PTHR43463:SF1">
    <property type="entry name" value="NICOTINATE-NUCLEOTIDE--DIMETHYLBENZIMIDAZOLE PHOSPHORIBOSYLTRANSFERASE"/>
    <property type="match status" value="1"/>
</dbReference>
<dbReference type="EMBL" id="WUBS01000006">
    <property type="protein sequence ID" value="NDL63168.1"/>
    <property type="molecule type" value="Genomic_DNA"/>
</dbReference>
<dbReference type="Gene3D" id="3.40.50.10210">
    <property type="match status" value="1"/>
</dbReference>
<gene>
    <name evidence="10 11" type="primary">cobT</name>
    <name evidence="11" type="ORF">GRH90_10460</name>
</gene>